<dbReference type="CDD" id="cd00096">
    <property type="entry name" value="Ig"/>
    <property type="match status" value="2"/>
</dbReference>
<accession>A0A7R5L6R8</accession>
<dbReference type="GeneID" id="113992313"/>
<keyword evidence="2" id="KW-1015">Disulfide bond</keyword>
<evidence type="ECO:0000259" key="5">
    <source>
        <dbReference type="PROSITE" id="PS50835"/>
    </source>
</evidence>
<name>A0A7R5L6R8_9PASS</name>
<evidence type="ECO:0000256" key="2">
    <source>
        <dbReference type="ARBA" id="ARBA00023157"/>
    </source>
</evidence>
<keyword evidence="6" id="KW-1185">Reference proteome</keyword>
<dbReference type="PANTHER" id="PTHR11481">
    <property type="entry name" value="IMMUNOGLOBULIN FC RECEPTOR"/>
    <property type="match status" value="1"/>
</dbReference>
<dbReference type="PANTHER" id="PTHR11481:SF64">
    <property type="entry name" value="FC RECEPTOR-LIKE PROTEIN 4"/>
    <property type="match status" value="1"/>
</dbReference>
<dbReference type="SUPFAM" id="SSF48726">
    <property type="entry name" value="Immunoglobulin"/>
    <property type="match status" value="5"/>
</dbReference>
<evidence type="ECO:0000256" key="3">
    <source>
        <dbReference type="SAM" id="MobiDB-lite"/>
    </source>
</evidence>
<sequence>MAGDVALLLPAVALAGWCPLSPAGAQTTQLLLDPPWTPAVLWDEVTLTCQGSGTPGDTTWFKNGRPWGQKGRDSVLVTKEGTYECHRDGTGFSPTVLVLDDWLVLQVPAGPLLEGDNVTLRCRAWESFITRVRFYHEGKELRGSLEGMQLSLPPLQLHHGGRYLCKSTYRLSVEVTVTVHELFPVPVLEGPSEPTEGSPLNLRCRSPPSPLRPRARLLHLFYRDGVLVGGPQGSPQLHVPAVGVSHSGGYTCEVRSGDGSVRKSSARLRLAVRRIPVSGVSLSAQPPGGRVALGDLLALSCAVAAGTGPLSFSWHRGGSASPLGTGPRLELRVGGEDSGHYQCRVTDGDSAAQSPPLRVTVLVPVANATITPVANATVPPVADATPVPPAHRVGTGAPVTLRCSVRAGSAPVTFWWLRDGREVARGPLLALGDAEPRHSGTYRCVATNQLDGHRVFRALSPELALLVTPRGHRDTASRKTQDRAPPDLQTPPEEEGEVLYADVTVTERAGAAPRGSRSDPPQVTYAELPGPRGRHRDSSDSYENVL</sequence>
<dbReference type="Pfam" id="PF13927">
    <property type="entry name" value="Ig_3"/>
    <property type="match status" value="1"/>
</dbReference>
<proteinExistence type="predicted"/>
<keyword evidence="1 4" id="KW-0732">Signal</keyword>
<dbReference type="InterPro" id="IPR003599">
    <property type="entry name" value="Ig_sub"/>
</dbReference>
<dbReference type="InterPro" id="IPR003598">
    <property type="entry name" value="Ig_sub2"/>
</dbReference>
<dbReference type="Pfam" id="PF13895">
    <property type="entry name" value="Ig_2"/>
    <property type="match status" value="2"/>
</dbReference>
<dbReference type="GO" id="GO:0006955">
    <property type="term" value="P:immune response"/>
    <property type="evidence" value="ECO:0007669"/>
    <property type="project" value="TreeGrafter"/>
</dbReference>
<evidence type="ECO:0000313" key="7">
    <source>
        <dbReference type="RefSeq" id="XP_039246524.1"/>
    </source>
</evidence>
<feature type="domain" description="Ig-like" evidence="5">
    <location>
        <begin position="276"/>
        <end position="360"/>
    </location>
</feature>
<evidence type="ECO:0000256" key="1">
    <source>
        <dbReference type="ARBA" id="ARBA00022729"/>
    </source>
</evidence>
<feature type="signal peptide" evidence="4">
    <location>
        <begin position="1"/>
        <end position="25"/>
    </location>
</feature>
<dbReference type="GO" id="GO:0004888">
    <property type="term" value="F:transmembrane signaling receptor activity"/>
    <property type="evidence" value="ECO:0007669"/>
    <property type="project" value="TreeGrafter"/>
</dbReference>
<evidence type="ECO:0000256" key="4">
    <source>
        <dbReference type="SAM" id="SignalP"/>
    </source>
</evidence>
<reference evidence="7" key="1">
    <citation type="submission" date="2025-08" db="UniProtKB">
        <authorList>
            <consortium name="RefSeq"/>
        </authorList>
    </citation>
    <scope>IDENTIFICATION</scope>
    <source>
        <tissue evidence="7">Muscle</tissue>
    </source>
</reference>
<feature type="region of interest" description="Disordered" evidence="3">
    <location>
        <begin position="468"/>
        <end position="546"/>
    </location>
</feature>
<dbReference type="InterPro" id="IPR050488">
    <property type="entry name" value="Ig_Fc_receptor"/>
</dbReference>
<dbReference type="GO" id="GO:0007166">
    <property type="term" value="P:cell surface receptor signaling pathway"/>
    <property type="evidence" value="ECO:0007669"/>
    <property type="project" value="TreeGrafter"/>
</dbReference>
<organism evidence="6 7">
    <name type="scientific">Pipra filicauda</name>
    <name type="common">Wire-tailed manakin</name>
    <dbReference type="NCBI Taxonomy" id="649802"/>
    <lineage>
        <taxon>Eukaryota</taxon>
        <taxon>Metazoa</taxon>
        <taxon>Chordata</taxon>
        <taxon>Craniata</taxon>
        <taxon>Vertebrata</taxon>
        <taxon>Euteleostomi</taxon>
        <taxon>Archelosauria</taxon>
        <taxon>Archosauria</taxon>
        <taxon>Dinosauria</taxon>
        <taxon>Saurischia</taxon>
        <taxon>Theropoda</taxon>
        <taxon>Coelurosauria</taxon>
        <taxon>Aves</taxon>
        <taxon>Neognathae</taxon>
        <taxon>Neoaves</taxon>
        <taxon>Telluraves</taxon>
        <taxon>Australaves</taxon>
        <taxon>Passeriformes</taxon>
        <taxon>Pipridae</taxon>
        <taxon>Pipra</taxon>
    </lineage>
</organism>
<dbReference type="AlphaFoldDB" id="A0A7R5L6R8"/>
<protein>
    <submittedName>
        <fullName evidence="7">Fc receptor-like protein 3</fullName>
    </submittedName>
</protein>
<feature type="domain" description="Ig-like" evidence="5">
    <location>
        <begin position="10"/>
        <end position="85"/>
    </location>
</feature>
<dbReference type="InterPro" id="IPR036179">
    <property type="entry name" value="Ig-like_dom_sf"/>
</dbReference>
<dbReference type="GO" id="GO:0009897">
    <property type="term" value="C:external side of plasma membrane"/>
    <property type="evidence" value="ECO:0007669"/>
    <property type="project" value="TreeGrafter"/>
</dbReference>
<dbReference type="Gene3D" id="2.60.40.10">
    <property type="entry name" value="Immunoglobulins"/>
    <property type="match status" value="5"/>
</dbReference>
<dbReference type="InterPro" id="IPR007110">
    <property type="entry name" value="Ig-like_dom"/>
</dbReference>
<dbReference type="InParanoid" id="A0A7R5L6R8"/>
<dbReference type="RefSeq" id="XP_039246524.1">
    <property type="nucleotide sequence ID" value="XM_039390590.1"/>
</dbReference>
<dbReference type="PROSITE" id="PS50835">
    <property type="entry name" value="IG_LIKE"/>
    <property type="match status" value="4"/>
</dbReference>
<feature type="domain" description="Ig-like" evidence="5">
    <location>
        <begin position="94"/>
        <end position="178"/>
    </location>
</feature>
<feature type="compositionally biased region" description="Basic and acidic residues" evidence="3">
    <location>
        <begin position="471"/>
        <end position="485"/>
    </location>
</feature>
<dbReference type="SMART" id="SM00409">
    <property type="entry name" value="IG"/>
    <property type="match status" value="5"/>
</dbReference>
<feature type="domain" description="Ig-like" evidence="5">
    <location>
        <begin position="379"/>
        <end position="460"/>
    </location>
</feature>
<dbReference type="SMART" id="SM00408">
    <property type="entry name" value="IGc2"/>
    <property type="match status" value="4"/>
</dbReference>
<dbReference type="InterPro" id="IPR013783">
    <property type="entry name" value="Ig-like_fold"/>
</dbReference>
<dbReference type="Proteomes" id="UP000504627">
    <property type="component" value="Unplaced"/>
</dbReference>
<evidence type="ECO:0000313" key="6">
    <source>
        <dbReference type="Proteomes" id="UP000504627"/>
    </source>
</evidence>
<gene>
    <name evidence="7" type="primary">LOC113992313</name>
</gene>
<feature type="chain" id="PRO_5030874327" evidence="4">
    <location>
        <begin position="26"/>
        <end position="546"/>
    </location>
</feature>